<evidence type="ECO:0000313" key="2">
    <source>
        <dbReference type="Proteomes" id="UP000028302"/>
    </source>
</evidence>
<dbReference type="EMBL" id="APNK01000014">
    <property type="protein sequence ID" value="KEZ77283.1"/>
    <property type="molecule type" value="Genomic_DNA"/>
</dbReference>
<sequence length="71" mass="7783">MATNTDKVLEDALSLSANERAALVEELIASLDQPDRDVDSLWAKEAEARIDAVDRGEMKSTPASQVFAKYD</sequence>
<dbReference type="OrthoDB" id="8549727at2"/>
<gene>
    <name evidence="1" type="ORF">C41B8_10495</name>
</gene>
<dbReference type="Proteomes" id="UP000028302">
    <property type="component" value="Unassembled WGS sequence"/>
</dbReference>
<evidence type="ECO:0008006" key="3">
    <source>
        <dbReference type="Google" id="ProtNLM"/>
    </source>
</evidence>
<proteinExistence type="predicted"/>
<dbReference type="STRING" id="1304275.C41B8_10495"/>
<dbReference type="InterPro" id="IPR013406">
    <property type="entry name" value="CHP02574_addiction_mod"/>
</dbReference>
<reference evidence="1 2" key="1">
    <citation type="submission" date="2013-03" db="EMBL/GenBank/DDBJ databases">
        <title>Salinisphaera hydrothermalis C41B8 Genome Sequencing.</title>
        <authorList>
            <person name="Li C."/>
            <person name="Lai Q."/>
            <person name="Shao Z."/>
        </authorList>
    </citation>
    <scope>NUCLEOTIDE SEQUENCE [LARGE SCALE GENOMIC DNA]</scope>
    <source>
        <strain evidence="1 2">C41B8</strain>
    </source>
</reference>
<accession>A0A084IKP9</accession>
<dbReference type="AlphaFoldDB" id="A0A084IKP9"/>
<organism evidence="1 2">
    <name type="scientific">Salinisphaera hydrothermalis (strain C41B8)</name>
    <dbReference type="NCBI Taxonomy" id="1304275"/>
    <lineage>
        <taxon>Bacteria</taxon>
        <taxon>Pseudomonadati</taxon>
        <taxon>Pseudomonadota</taxon>
        <taxon>Gammaproteobacteria</taxon>
        <taxon>Salinisphaerales</taxon>
        <taxon>Salinisphaeraceae</taxon>
        <taxon>Salinisphaera</taxon>
    </lineage>
</organism>
<name>A0A084IKP9_SALHC</name>
<comment type="caution">
    <text evidence="1">The sequence shown here is derived from an EMBL/GenBank/DDBJ whole genome shotgun (WGS) entry which is preliminary data.</text>
</comment>
<dbReference type="eggNOG" id="ENOG5033B20">
    <property type="taxonomic scope" value="Bacteria"/>
</dbReference>
<protein>
    <recommendedName>
        <fullName evidence="3">Addiction module protein</fullName>
    </recommendedName>
</protein>
<dbReference type="NCBIfam" id="TIGR02574">
    <property type="entry name" value="stabl_TIGR02574"/>
    <property type="match status" value="1"/>
</dbReference>
<dbReference type="RefSeq" id="WP_037337641.1">
    <property type="nucleotide sequence ID" value="NZ_APNK01000014.1"/>
</dbReference>
<evidence type="ECO:0000313" key="1">
    <source>
        <dbReference type="EMBL" id="KEZ77283.1"/>
    </source>
</evidence>
<dbReference type="Pfam" id="PF09720">
    <property type="entry name" value="Unstab_antitox"/>
    <property type="match status" value="1"/>
</dbReference>
<keyword evidence="2" id="KW-1185">Reference proteome</keyword>